<evidence type="ECO:0000256" key="1">
    <source>
        <dbReference type="SAM" id="Phobius"/>
    </source>
</evidence>
<evidence type="ECO:0000313" key="2">
    <source>
        <dbReference type="EMBL" id="TMR42459.1"/>
    </source>
</evidence>
<accession>A0A5S4HBV0</accession>
<name>A0A5S4HBV0_9ACTN</name>
<dbReference type="RefSeq" id="WP_138632001.1">
    <property type="nucleotide sequence ID" value="NZ_JASWDG010000015.1"/>
</dbReference>
<keyword evidence="1" id="KW-1133">Transmembrane helix</keyword>
<comment type="caution">
    <text evidence="2">The sequence shown here is derived from an EMBL/GenBank/DDBJ whole genome shotgun (WGS) entry which is preliminary data.</text>
</comment>
<keyword evidence="1" id="KW-0812">Transmembrane</keyword>
<keyword evidence="1" id="KW-0472">Membrane</keyword>
<feature type="transmembrane region" description="Helical" evidence="1">
    <location>
        <begin position="20"/>
        <end position="41"/>
    </location>
</feature>
<sequence>MFPESAASPPEQSGGGWTLVFWGLAALAICIPLLINYRGFADWTASRRWNRALHKSHRQSVLYQRLGSAVFAVVGLVVLVLGVIDVTSG</sequence>
<feature type="transmembrane region" description="Helical" evidence="1">
    <location>
        <begin position="62"/>
        <end position="84"/>
    </location>
</feature>
<organism evidence="2 3">
    <name type="scientific">Actinomadura geliboluensis</name>
    <dbReference type="NCBI Taxonomy" id="882440"/>
    <lineage>
        <taxon>Bacteria</taxon>
        <taxon>Bacillati</taxon>
        <taxon>Actinomycetota</taxon>
        <taxon>Actinomycetes</taxon>
        <taxon>Streptosporangiales</taxon>
        <taxon>Thermomonosporaceae</taxon>
        <taxon>Actinomadura</taxon>
    </lineage>
</organism>
<dbReference type="Proteomes" id="UP000305238">
    <property type="component" value="Unassembled WGS sequence"/>
</dbReference>
<dbReference type="EMBL" id="VCKZ01000001">
    <property type="protein sequence ID" value="TMR42459.1"/>
    <property type="molecule type" value="Genomic_DNA"/>
</dbReference>
<evidence type="ECO:0000313" key="3">
    <source>
        <dbReference type="Proteomes" id="UP000305238"/>
    </source>
</evidence>
<reference evidence="2 3" key="1">
    <citation type="submission" date="2019-05" db="EMBL/GenBank/DDBJ databases">
        <title>Draft genome sequence of Actinomadura geliboluensis A8036.</title>
        <authorList>
            <person name="Saricaoglu S."/>
            <person name="Isik K."/>
        </authorList>
    </citation>
    <scope>NUCLEOTIDE SEQUENCE [LARGE SCALE GENOMIC DNA]</scope>
    <source>
        <strain evidence="2 3">A8036</strain>
    </source>
</reference>
<dbReference type="AlphaFoldDB" id="A0A5S4HBV0"/>
<dbReference type="OrthoDB" id="9908571at2"/>
<gene>
    <name evidence="2" type="ORF">ETD96_00145</name>
</gene>
<keyword evidence="3" id="KW-1185">Reference proteome</keyword>
<proteinExistence type="predicted"/>
<protein>
    <submittedName>
        <fullName evidence="2">Uncharacterized protein</fullName>
    </submittedName>
</protein>